<proteinExistence type="predicted"/>
<dbReference type="PANTHER" id="PTHR30535:SF4">
    <property type="entry name" value="HEMIN-BINDING PERIPLASMIC PROTEIN HMUT"/>
    <property type="match status" value="1"/>
</dbReference>
<evidence type="ECO:0000313" key="3">
    <source>
        <dbReference type="EMBL" id="GAA5164330.1"/>
    </source>
</evidence>
<evidence type="ECO:0000313" key="4">
    <source>
        <dbReference type="Proteomes" id="UP001500547"/>
    </source>
</evidence>
<dbReference type="InterPro" id="IPR002491">
    <property type="entry name" value="ABC_transptr_periplasmic_BD"/>
</dbReference>
<dbReference type="PROSITE" id="PS51318">
    <property type="entry name" value="TAT"/>
    <property type="match status" value="1"/>
</dbReference>
<dbReference type="SUPFAM" id="SSF53807">
    <property type="entry name" value="Helical backbone' metal receptor"/>
    <property type="match status" value="1"/>
</dbReference>
<comment type="caution">
    <text evidence="3">The sequence shown here is derived from an EMBL/GenBank/DDBJ whole genome shotgun (WGS) entry which is preliminary data.</text>
</comment>
<protein>
    <submittedName>
        <fullName evidence="3">Hemin ABC transporter substrate-binding protein</fullName>
    </submittedName>
</protein>
<accession>A0ABP9QMG4</accession>
<name>A0ABP9QMG4_9RHOO</name>
<dbReference type="Pfam" id="PF01497">
    <property type="entry name" value="Peripla_BP_2"/>
    <property type="match status" value="1"/>
</dbReference>
<dbReference type="Proteomes" id="UP001500547">
    <property type="component" value="Unassembled WGS sequence"/>
</dbReference>
<dbReference type="InterPro" id="IPR050902">
    <property type="entry name" value="ABC_Transporter_SBP"/>
</dbReference>
<gene>
    <name evidence="3" type="ORF">GCM10025770_17990</name>
</gene>
<evidence type="ECO:0000259" key="2">
    <source>
        <dbReference type="PROSITE" id="PS50983"/>
    </source>
</evidence>
<feature type="domain" description="Fe/B12 periplasmic-binding" evidence="2">
    <location>
        <begin position="38"/>
        <end position="296"/>
    </location>
</feature>
<dbReference type="EMBL" id="BAABLD010000008">
    <property type="protein sequence ID" value="GAA5164330.1"/>
    <property type="molecule type" value="Genomic_DNA"/>
</dbReference>
<dbReference type="RefSeq" id="WP_345532577.1">
    <property type="nucleotide sequence ID" value="NZ_BAABLD010000008.1"/>
</dbReference>
<dbReference type="PROSITE" id="PS50983">
    <property type="entry name" value="FE_B12_PBP"/>
    <property type="match status" value="1"/>
</dbReference>
<dbReference type="PANTHER" id="PTHR30535">
    <property type="entry name" value="VITAMIN B12-BINDING PROTEIN"/>
    <property type="match status" value="1"/>
</dbReference>
<feature type="signal peptide" evidence="1">
    <location>
        <begin position="1"/>
        <end position="30"/>
    </location>
</feature>
<feature type="chain" id="PRO_5046968880" evidence="1">
    <location>
        <begin position="31"/>
        <end position="296"/>
    </location>
</feature>
<dbReference type="Gene3D" id="3.40.50.1980">
    <property type="entry name" value="Nitrogenase molybdenum iron protein domain"/>
    <property type="match status" value="2"/>
</dbReference>
<dbReference type="InterPro" id="IPR006311">
    <property type="entry name" value="TAT_signal"/>
</dbReference>
<sequence>MRSLTTPSRRRTLRQLALLATAGALPGLHAAPATGRQRLVSVGGGLTEIVYLLDASADLVGVDTTSLFPAVAQNLPSVGYARTLSAEGILALSPTHLLASEEAGPPTVLQQVRAAGITVSVLAANHRFEGLLDRIKRIGEIIGRAPQAAQHTQRLQREWSSTTATIAARKRTAPKVLFVLAHAPNQIMVSGSNTGADAMITYAGGKNAITGFEGYKPLTPEAAIAAQPDLILLTDQGLTASGGIDSVLRLPGLVSTPAGQARRVIAQDAVFMLGFGPRLPAAVRALDAAFNKALSA</sequence>
<keyword evidence="1" id="KW-0732">Signal</keyword>
<reference evidence="4" key="1">
    <citation type="journal article" date="2019" name="Int. J. Syst. Evol. Microbiol.">
        <title>The Global Catalogue of Microorganisms (GCM) 10K type strain sequencing project: providing services to taxonomists for standard genome sequencing and annotation.</title>
        <authorList>
            <consortium name="The Broad Institute Genomics Platform"/>
            <consortium name="The Broad Institute Genome Sequencing Center for Infectious Disease"/>
            <person name="Wu L."/>
            <person name="Ma J."/>
        </authorList>
    </citation>
    <scope>NUCLEOTIDE SEQUENCE [LARGE SCALE GENOMIC DNA]</scope>
    <source>
        <strain evidence="4">JCM 18715</strain>
    </source>
</reference>
<evidence type="ECO:0000256" key="1">
    <source>
        <dbReference type="SAM" id="SignalP"/>
    </source>
</evidence>
<keyword evidence="4" id="KW-1185">Reference proteome</keyword>
<organism evidence="3 4">
    <name type="scientific">Viridibacterium curvum</name>
    <dbReference type="NCBI Taxonomy" id="1101404"/>
    <lineage>
        <taxon>Bacteria</taxon>
        <taxon>Pseudomonadati</taxon>
        <taxon>Pseudomonadota</taxon>
        <taxon>Betaproteobacteria</taxon>
        <taxon>Rhodocyclales</taxon>
        <taxon>Rhodocyclaceae</taxon>
        <taxon>Viridibacterium</taxon>
    </lineage>
</organism>